<reference evidence="3" key="1">
    <citation type="journal article" date="2019" name="Int. J. Syst. Evol. Microbiol.">
        <title>The Global Catalogue of Microorganisms (GCM) 10K type strain sequencing project: providing services to taxonomists for standard genome sequencing and annotation.</title>
        <authorList>
            <consortium name="The Broad Institute Genomics Platform"/>
            <consortium name="The Broad Institute Genome Sequencing Center for Infectious Disease"/>
            <person name="Wu L."/>
            <person name="Ma J."/>
        </authorList>
    </citation>
    <scope>NUCLEOTIDE SEQUENCE [LARGE SCALE GENOMIC DNA]</scope>
    <source>
        <strain evidence="3">JCM 18952</strain>
    </source>
</reference>
<evidence type="ECO:0000313" key="2">
    <source>
        <dbReference type="EMBL" id="GAA5227259.1"/>
    </source>
</evidence>
<evidence type="ECO:0000313" key="3">
    <source>
        <dbReference type="Proteomes" id="UP001501257"/>
    </source>
</evidence>
<proteinExistence type="predicted"/>
<sequence length="91" mass="9676">MSNETDTTAQPGPMERAARMFEDGSLGYPPITGDDPENPGPTVWGAADALAKVQELFKSDPDYAETLGISRRGMDFITGAEATLRAASIDL</sequence>
<dbReference type="EMBL" id="BAABLK010000027">
    <property type="protein sequence ID" value="GAA5227259.1"/>
    <property type="molecule type" value="Genomic_DNA"/>
</dbReference>
<evidence type="ECO:0000256" key="1">
    <source>
        <dbReference type="SAM" id="MobiDB-lite"/>
    </source>
</evidence>
<accession>A0ABP9TQ82</accession>
<protein>
    <submittedName>
        <fullName evidence="2">Uncharacterized protein</fullName>
    </submittedName>
</protein>
<dbReference type="Proteomes" id="UP001501257">
    <property type="component" value="Unassembled WGS sequence"/>
</dbReference>
<keyword evidence="3" id="KW-1185">Reference proteome</keyword>
<gene>
    <name evidence="2" type="ORF">GCM10025778_17920</name>
</gene>
<name>A0ABP9TQ82_9MICC</name>
<organism evidence="2 3">
    <name type="scientific">Paeniglutamicibacter antarcticus</name>
    <dbReference type="NCBI Taxonomy" id="494023"/>
    <lineage>
        <taxon>Bacteria</taxon>
        <taxon>Bacillati</taxon>
        <taxon>Actinomycetota</taxon>
        <taxon>Actinomycetes</taxon>
        <taxon>Micrococcales</taxon>
        <taxon>Micrococcaceae</taxon>
        <taxon>Paeniglutamicibacter</taxon>
    </lineage>
</organism>
<dbReference type="RefSeq" id="WP_210101511.1">
    <property type="nucleotide sequence ID" value="NZ_BAABLK010000027.1"/>
</dbReference>
<feature type="compositionally biased region" description="Polar residues" evidence="1">
    <location>
        <begin position="1"/>
        <end position="10"/>
    </location>
</feature>
<comment type="caution">
    <text evidence="2">The sequence shown here is derived from an EMBL/GenBank/DDBJ whole genome shotgun (WGS) entry which is preliminary data.</text>
</comment>
<feature type="region of interest" description="Disordered" evidence="1">
    <location>
        <begin position="1"/>
        <end position="41"/>
    </location>
</feature>